<evidence type="ECO:0000313" key="4">
    <source>
        <dbReference type="Proteomes" id="UP000736672"/>
    </source>
</evidence>
<feature type="domain" description="Heterokaryon incompatibility" evidence="2">
    <location>
        <begin position="52"/>
        <end position="208"/>
    </location>
</feature>
<protein>
    <submittedName>
        <fullName evidence="3">Heterokaryon incompatibility protein-domain-containing protein</fullName>
    </submittedName>
</protein>
<name>A0A9P9KEQ3_FUSSL</name>
<comment type="caution">
    <text evidence="3">The sequence shown here is derived from an EMBL/GenBank/DDBJ whole genome shotgun (WGS) entry which is preliminary data.</text>
</comment>
<keyword evidence="4" id="KW-1185">Reference proteome</keyword>
<dbReference type="Proteomes" id="UP000736672">
    <property type="component" value="Unassembled WGS sequence"/>
</dbReference>
<dbReference type="InterPro" id="IPR052895">
    <property type="entry name" value="HetReg/Transcr_Mod"/>
</dbReference>
<feature type="region of interest" description="Disordered" evidence="1">
    <location>
        <begin position="504"/>
        <end position="541"/>
    </location>
</feature>
<sequence>MVDPTIPFQYIPLLGPKNIRVLILHPARRSNQPIECSFREITLQDNVASVDYEALSYTWGAPRGTEPIQCEGRTILVTPNCKQALLHLRQRFKPRTLWIDAICINQQSTEEKNQQVSMVGDIYTSATRTILWLGPKTNADLDAIMRHAARYGNMYQGVRKAYRKIRPDNSLYYTESVFEAPMLSAAETERITRVVSNPWFLRIWTIQEFLLSRSAVFMMGHLQCPSLSLFTYFCFGKRLTGRADMAHLRMRNTLINMIPPSTNDHYFVSFMVLVIQLSALNNATDPRDKVYGVLAFLKSRWPELDLPVVDYSLSVETVYEQFTRFLINTTKRLWPLEITVGSSSPGSHSSASWVLDLSNPDSIFPGEREEFFAFRGRDYVRKTPLTTEDTDQLRVRAKRIGAITQMSTRMPWDPISCSIPPKELDQERSQCLGDWTAFVTGIDMNHDRGKSPYLFHHMLRPQRFGGFPQSEEIEPAPDPNYRALRVMTNGLNYLRVRQQAEDDVSIASSTNPWDSEGKIEKKKRKKRKEKKKEAEKTPSTFDDDARRLDRCVLFLTSRGNLATSPGDVRVGDRICAIEGSNSEFIVRRKGRGYQLVGRATVYQYESQKAKQQEKWNPTDWTEDEPGVFEMLLV</sequence>
<organism evidence="3 4">
    <name type="scientific">Fusarium solani</name>
    <name type="common">Filamentous fungus</name>
    <dbReference type="NCBI Taxonomy" id="169388"/>
    <lineage>
        <taxon>Eukaryota</taxon>
        <taxon>Fungi</taxon>
        <taxon>Dikarya</taxon>
        <taxon>Ascomycota</taxon>
        <taxon>Pezizomycotina</taxon>
        <taxon>Sordariomycetes</taxon>
        <taxon>Hypocreomycetidae</taxon>
        <taxon>Hypocreales</taxon>
        <taxon>Nectriaceae</taxon>
        <taxon>Fusarium</taxon>
        <taxon>Fusarium solani species complex</taxon>
    </lineage>
</organism>
<evidence type="ECO:0000313" key="3">
    <source>
        <dbReference type="EMBL" id="KAH7254535.1"/>
    </source>
</evidence>
<proteinExistence type="predicted"/>
<gene>
    <name evidence="3" type="ORF">B0J15DRAFT_558754</name>
</gene>
<dbReference type="OrthoDB" id="194358at2759"/>
<evidence type="ECO:0000259" key="2">
    <source>
        <dbReference type="Pfam" id="PF06985"/>
    </source>
</evidence>
<reference evidence="3" key="1">
    <citation type="journal article" date="2021" name="Nat. Commun.">
        <title>Genetic determinants of endophytism in the Arabidopsis root mycobiome.</title>
        <authorList>
            <person name="Mesny F."/>
            <person name="Miyauchi S."/>
            <person name="Thiergart T."/>
            <person name="Pickel B."/>
            <person name="Atanasova L."/>
            <person name="Karlsson M."/>
            <person name="Huettel B."/>
            <person name="Barry K.W."/>
            <person name="Haridas S."/>
            <person name="Chen C."/>
            <person name="Bauer D."/>
            <person name="Andreopoulos W."/>
            <person name="Pangilinan J."/>
            <person name="LaButti K."/>
            <person name="Riley R."/>
            <person name="Lipzen A."/>
            <person name="Clum A."/>
            <person name="Drula E."/>
            <person name="Henrissat B."/>
            <person name="Kohler A."/>
            <person name="Grigoriev I.V."/>
            <person name="Martin F.M."/>
            <person name="Hacquard S."/>
        </authorList>
    </citation>
    <scope>NUCLEOTIDE SEQUENCE</scope>
    <source>
        <strain evidence="3">FSSC 5 MPI-SDFR-AT-0091</strain>
    </source>
</reference>
<dbReference type="PANTHER" id="PTHR24148:SF64">
    <property type="entry name" value="HETEROKARYON INCOMPATIBILITY DOMAIN-CONTAINING PROTEIN"/>
    <property type="match status" value="1"/>
</dbReference>
<dbReference type="InterPro" id="IPR010730">
    <property type="entry name" value="HET"/>
</dbReference>
<dbReference type="PANTHER" id="PTHR24148">
    <property type="entry name" value="ANKYRIN REPEAT DOMAIN-CONTAINING PROTEIN 39 HOMOLOG-RELATED"/>
    <property type="match status" value="1"/>
</dbReference>
<evidence type="ECO:0000256" key="1">
    <source>
        <dbReference type="SAM" id="MobiDB-lite"/>
    </source>
</evidence>
<dbReference type="EMBL" id="JAGTJS010000010">
    <property type="protein sequence ID" value="KAH7254535.1"/>
    <property type="molecule type" value="Genomic_DNA"/>
</dbReference>
<accession>A0A9P9KEQ3</accession>
<dbReference type="Pfam" id="PF06985">
    <property type="entry name" value="HET"/>
    <property type="match status" value="1"/>
</dbReference>
<feature type="compositionally biased region" description="Basic residues" evidence="1">
    <location>
        <begin position="520"/>
        <end position="530"/>
    </location>
</feature>
<dbReference type="AlphaFoldDB" id="A0A9P9KEQ3"/>